<comment type="caution">
    <text evidence="2">The sequence shown here is derived from an EMBL/GenBank/DDBJ whole genome shotgun (WGS) entry which is preliminary data.</text>
</comment>
<sequence>MLAGDEPLHSCAGRKLSKGHSMRSVQLTMPVQSHQDMQKTITMQKSTIDMLVEENHNLKIMIANLTGQSFHSQGSDEQNFESPSHQSFSEFDTYESYLSESTTHASNSRPSSPKHQRTFAMDIKSELEKSGIRLNNSCIWVPPSPKKRLSRRDSMRQDLNKLREKVKDVLRLS</sequence>
<accession>A0AAW2Z1X6</accession>
<keyword evidence="3" id="KW-1185">Reference proteome</keyword>
<name>A0AAW2Z1X6_9EUKA</name>
<organism evidence="2 3">
    <name type="scientific">Acrasis kona</name>
    <dbReference type="NCBI Taxonomy" id="1008807"/>
    <lineage>
        <taxon>Eukaryota</taxon>
        <taxon>Discoba</taxon>
        <taxon>Heterolobosea</taxon>
        <taxon>Tetramitia</taxon>
        <taxon>Eutetramitia</taxon>
        <taxon>Acrasidae</taxon>
        <taxon>Acrasis</taxon>
    </lineage>
</organism>
<protein>
    <submittedName>
        <fullName evidence="2">Uncharacterized protein</fullName>
    </submittedName>
</protein>
<evidence type="ECO:0000313" key="3">
    <source>
        <dbReference type="Proteomes" id="UP001431209"/>
    </source>
</evidence>
<proteinExistence type="predicted"/>
<dbReference type="EMBL" id="JAOPGA020000947">
    <property type="protein sequence ID" value="KAL0483304.1"/>
    <property type="molecule type" value="Genomic_DNA"/>
</dbReference>
<dbReference type="Proteomes" id="UP001431209">
    <property type="component" value="Unassembled WGS sequence"/>
</dbReference>
<feature type="region of interest" description="Disordered" evidence="1">
    <location>
        <begin position="1"/>
        <end position="24"/>
    </location>
</feature>
<reference evidence="2 3" key="1">
    <citation type="submission" date="2024-03" db="EMBL/GenBank/DDBJ databases">
        <title>The Acrasis kona genome and developmental transcriptomes reveal deep origins of eukaryotic multicellular pathways.</title>
        <authorList>
            <person name="Sheikh S."/>
            <person name="Fu C.-J."/>
            <person name="Brown M.W."/>
            <person name="Baldauf S.L."/>
        </authorList>
    </citation>
    <scope>NUCLEOTIDE SEQUENCE [LARGE SCALE GENOMIC DNA]</scope>
    <source>
        <strain evidence="2 3">ATCC MYA-3509</strain>
    </source>
</reference>
<dbReference type="AlphaFoldDB" id="A0AAW2Z1X6"/>
<gene>
    <name evidence="2" type="ORF">AKO1_014635</name>
</gene>
<evidence type="ECO:0000313" key="2">
    <source>
        <dbReference type="EMBL" id="KAL0483304.1"/>
    </source>
</evidence>
<evidence type="ECO:0000256" key="1">
    <source>
        <dbReference type="SAM" id="MobiDB-lite"/>
    </source>
</evidence>